<proteinExistence type="predicted"/>
<keyword evidence="2" id="KW-1185">Reference proteome</keyword>
<dbReference type="Proteomes" id="UP001239111">
    <property type="component" value="Chromosome 4"/>
</dbReference>
<comment type="caution">
    <text evidence="1">The sequence shown here is derived from an EMBL/GenBank/DDBJ whole genome shotgun (WGS) entry which is preliminary data.</text>
</comment>
<evidence type="ECO:0000313" key="2">
    <source>
        <dbReference type="Proteomes" id="UP001239111"/>
    </source>
</evidence>
<evidence type="ECO:0000313" key="1">
    <source>
        <dbReference type="EMBL" id="KAJ8664966.1"/>
    </source>
</evidence>
<sequence length="542" mass="60444">MIRNWWKKVNEGTIMLQAVIPVVLFNIMQGIATSESCEYIDLETRIKNGEEVESIRDYPFMVGILDQGRYRCCGTIISRSAILTAAHCTDKVLAKDLTVRVGSLKKDSGGEVYTVTQFIRPSEYFPNGHWTKYDIALLQLETALPTDGIAKPVDLIQPTELIPERAKARAIGWGLTWNKEIDEMGTLRYVDFPLLPKGICSFDAYDAPEDMTGQICAGEQGKSACAGDSGGPLLVENRQIGIASRSRCSSNSRPTTYTDIRYFYDWIRLTLWGLTREMVGTVTPEQNGNVAIGTRIKNGEEVRSIKDYPFMVGILDKGRYRCCGTIISRSAILTAAHCTDNVQPTELTVRVGSVTRDYGGKLYSVDRFVRPPNYSRNMYVAEYDIAILKLKTALPTGGIVKPVNLIQSNERIPERSMGTAIGWGLTWNKEYDQKGWLRYVDFPLLTKGICSFDESKAPQNLTGQICAGDVGRSACAGDSGGPLMVGNRQVGIAIKSQCYSNARPTRYVDVSYVHDWISRNLWNLARETIGEWNVKSEVHFPK</sequence>
<gene>
    <name evidence="1" type="ORF">QAD02_006628</name>
</gene>
<protein>
    <submittedName>
        <fullName evidence="1">Uncharacterized protein</fullName>
    </submittedName>
</protein>
<accession>A0ACC2N275</accession>
<organism evidence="1 2">
    <name type="scientific">Eretmocerus hayati</name>
    <dbReference type="NCBI Taxonomy" id="131215"/>
    <lineage>
        <taxon>Eukaryota</taxon>
        <taxon>Metazoa</taxon>
        <taxon>Ecdysozoa</taxon>
        <taxon>Arthropoda</taxon>
        <taxon>Hexapoda</taxon>
        <taxon>Insecta</taxon>
        <taxon>Pterygota</taxon>
        <taxon>Neoptera</taxon>
        <taxon>Endopterygota</taxon>
        <taxon>Hymenoptera</taxon>
        <taxon>Apocrita</taxon>
        <taxon>Proctotrupomorpha</taxon>
        <taxon>Chalcidoidea</taxon>
        <taxon>Aphelinidae</taxon>
        <taxon>Aphelininae</taxon>
        <taxon>Eretmocerus</taxon>
    </lineage>
</organism>
<reference evidence="1" key="1">
    <citation type="submission" date="2023-04" db="EMBL/GenBank/DDBJ databases">
        <title>A chromosome-level genome assembly of the parasitoid wasp Eretmocerus hayati.</title>
        <authorList>
            <person name="Zhong Y."/>
            <person name="Liu S."/>
            <person name="Liu Y."/>
        </authorList>
    </citation>
    <scope>NUCLEOTIDE SEQUENCE</scope>
    <source>
        <strain evidence="1">ZJU_SS_LIU_2023</strain>
    </source>
</reference>
<dbReference type="EMBL" id="CM056744">
    <property type="protein sequence ID" value="KAJ8664966.1"/>
    <property type="molecule type" value="Genomic_DNA"/>
</dbReference>
<name>A0ACC2N275_9HYME</name>